<reference evidence="2 3" key="1">
    <citation type="submission" date="2019-01" db="EMBL/GenBank/DDBJ databases">
        <title>Draft genome sequences of the type strains of six Macrococcus species.</title>
        <authorList>
            <person name="Mazhar S."/>
            <person name="Altermann E."/>
            <person name="Hill C."/>
            <person name="Mcauliffe O."/>
        </authorList>
    </citation>
    <scope>NUCLEOTIDE SEQUENCE [LARGE SCALE GENOMIC DNA]</scope>
    <source>
        <strain evidence="2 3">ATCC 51828</strain>
    </source>
</reference>
<keyword evidence="3" id="KW-1185">Reference proteome</keyword>
<evidence type="ECO:0000313" key="2">
    <source>
        <dbReference type="EMBL" id="TDM04153.1"/>
    </source>
</evidence>
<dbReference type="AlphaFoldDB" id="A0A9Q8CMM3"/>
<sequence>MNYKILSGVILTSTVLLSALGQTNMSADTIAQTVNETTYTIEQKADKLIQGPIAEPNESVDEAISIGESKAIDNLTFTLDKVESTDKNQSSDIVTLYYTVTNRSSDGYFAGEDATIYLNGKKAGAYALGTDKLKNIQPGRTFQASESFRVPKEAKSFEVELGPVFDISGKKALYKVTEQ</sequence>
<name>A0A9Q8CMM3_9STAP</name>
<proteinExistence type="predicted"/>
<evidence type="ECO:0008006" key="4">
    <source>
        <dbReference type="Google" id="ProtNLM"/>
    </source>
</evidence>
<organism evidence="2 3">
    <name type="scientific">Macrococcus carouselicus</name>
    <dbReference type="NCBI Taxonomy" id="69969"/>
    <lineage>
        <taxon>Bacteria</taxon>
        <taxon>Bacillati</taxon>
        <taxon>Bacillota</taxon>
        <taxon>Bacilli</taxon>
        <taxon>Bacillales</taxon>
        <taxon>Staphylococcaceae</taxon>
        <taxon>Macrococcus</taxon>
    </lineage>
</organism>
<comment type="caution">
    <text evidence="2">The sequence shown here is derived from an EMBL/GenBank/DDBJ whole genome shotgun (WGS) entry which is preliminary data.</text>
</comment>
<feature type="signal peptide" evidence="1">
    <location>
        <begin position="1"/>
        <end position="27"/>
    </location>
</feature>
<gene>
    <name evidence="2" type="ORF">ERX40_03005</name>
</gene>
<dbReference type="EMBL" id="SCWD01000001">
    <property type="protein sequence ID" value="TDM04153.1"/>
    <property type="molecule type" value="Genomic_DNA"/>
</dbReference>
<accession>A0A9Q8CMM3</accession>
<dbReference type="Proteomes" id="UP000295280">
    <property type="component" value="Unassembled WGS sequence"/>
</dbReference>
<feature type="chain" id="PRO_5040421517" description="DUF4352 domain-containing protein" evidence="1">
    <location>
        <begin position="28"/>
        <end position="179"/>
    </location>
</feature>
<dbReference type="RefSeq" id="WP_133417014.1">
    <property type="nucleotide sequence ID" value="NZ_SCWD01000001.1"/>
</dbReference>
<evidence type="ECO:0000313" key="3">
    <source>
        <dbReference type="Proteomes" id="UP000295280"/>
    </source>
</evidence>
<keyword evidence="1" id="KW-0732">Signal</keyword>
<evidence type="ECO:0000256" key="1">
    <source>
        <dbReference type="SAM" id="SignalP"/>
    </source>
</evidence>
<protein>
    <recommendedName>
        <fullName evidence="4">DUF4352 domain-containing protein</fullName>
    </recommendedName>
</protein>
<dbReference type="OrthoDB" id="2417732at2"/>